<dbReference type="GeneID" id="17327107"/>
<sequence length="61" mass="6365">MLTAMSETAALSKALGHVFHCGITSLLRTPQHRVVELLLPAGPPGSQLELIVDTTGTIGLT</sequence>
<dbReference type="Gramene" id="CDF39477">
    <property type="protein sequence ID" value="CDF39477"/>
    <property type="gene ID" value="CHC_T00000302001"/>
</dbReference>
<organism evidence="1 2">
    <name type="scientific">Chondrus crispus</name>
    <name type="common">Carrageen Irish moss</name>
    <name type="synonym">Polymorpha crispa</name>
    <dbReference type="NCBI Taxonomy" id="2769"/>
    <lineage>
        <taxon>Eukaryota</taxon>
        <taxon>Rhodophyta</taxon>
        <taxon>Florideophyceae</taxon>
        <taxon>Rhodymeniophycidae</taxon>
        <taxon>Gigartinales</taxon>
        <taxon>Gigartinaceae</taxon>
        <taxon>Chondrus</taxon>
    </lineage>
</organism>
<gene>
    <name evidence="1" type="ORF">CHC_T00000302001</name>
</gene>
<dbReference type="EMBL" id="HG002044">
    <property type="protein sequence ID" value="CDF39477.1"/>
    <property type="molecule type" value="Genomic_DNA"/>
</dbReference>
<dbReference type="RefSeq" id="XP_005719388.1">
    <property type="nucleotide sequence ID" value="XM_005719331.1"/>
</dbReference>
<protein>
    <submittedName>
        <fullName evidence="1">Uncharacterized protein</fullName>
    </submittedName>
</protein>
<accession>R7QLX1</accession>
<dbReference type="Proteomes" id="UP000012073">
    <property type="component" value="Unassembled WGS sequence"/>
</dbReference>
<evidence type="ECO:0000313" key="2">
    <source>
        <dbReference type="Proteomes" id="UP000012073"/>
    </source>
</evidence>
<reference evidence="2" key="1">
    <citation type="journal article" date="2013" name="Proc. Natl. Acad. Sci. U.S.A.">
        <title>Genome structure and metabolic features in the red seaweed Chondrus crispus shed light on evolution of the Archaeplastida.</title>
        <authorList>
            <person name="Collen J."/>
            <person name="Porcel B."/>
            <person name="Carre W."/>
            <person name="Ball S.G."/>
            <person name="Chaparro C."/>
            <person name="Tonon T."/>
            <person name="Barbeyron T."/>
            <person name="Michel G."/>
            <person name="Noel B."/>
            <person name="Valentin K."/>
            <person name="Elias M."/>
            <person name="Artiguenave F."/>
            <person name="Arun A."/>
            <person name="Aury J.M."/>
            <person name="Barbosa-Neto J.F."/>
            <person name="Bothwell J.H."/>
            <person name="Bouget F.Y."/>
            <person name="Brillet L."/>
            <person name="Cabello-Hurtado F."/>
            <person name="Capella-Gutierrez S."/>
            <person name="Charrier B."/>
            <person name="Cladiere L."/>
            <person name="Cock J.M."/>
            <person name="Coelho S.M."/>
            <person name="Colleoni C."/>
            <person name="Czjzek M."/>
            <person name="Da Silva C."/>
            <person name="Delage L."/>
            <person name="Denoeud F."/>
            <person name="Deschamps P."/>
            <person name="Dittami S.M."/>
            <person name="Gabaldon T."/>
            <person name="Gachon C.M."/>
            <person name="Groisillier A."/>
            <person name="Herve C."/>
            <person name="Jabbari K."/>
            <person name="Katinka M."/>
            <person name="Kloareg B."/>
            <person name="Kowalczyk N."/>
            <person name="Labadie K."/>
            <person name="Leblanc C."/>
            <person name="Lopez P.J."/>
            <person name="McLachlan D.H."/>
            <person name="Meslet-Cladiere L."/>
            <person name="Moustafa A."/>
            <person name="Nehr Z."/>
            <person name="Nyvall Collen P."/>
            <person name="Panaud O."/>
            <person name="Partensky F."/>
            <person name="Poulain J."/>
            <person name="Rensing S.A."/>
            <person name="Rousvoal S."/>
            <person name="Samson G."/>
            <person name="Symeonidi A."/>
            <person name="Weissenbach J."/>
            <person name="Zambounis A."/>
            <person name="Wincker P."/>
            <person name="Boyen C."/>
        </authorList>
    </citation>
    <scope>NUCLEOTIDE SEQUENCE [LARGE SCALE GENOMIC DNA]</scope>
    <source>
        <strain evidence="2">cv. Stackhouse</strain>
    </source>
</reference>
<evidence type="ECO:0000313" key="1">
    <source>
        <dbReference type="EMBL" id="CDF39477.1"/>
    </source>
</evidence>
<proteinExistence type="predicted"/>
<name>R7QLX1_CHOCR</name>
<dbReference type="AlphaFoldDB" id="R7QLX1"/>
<keyword evidence="2" id="KW-1185">Reference proteome</keyword>
<dbReference type="KEGG" id="ccp:CHC_T00000302001"/>